<reference evidence="2 3" key="1">
    <citation type="submission" date="2022-06" db="EMBL/GenBank/DDBJ databases">
        <title>Paraconexibacter antarcticus.</title>
        <authorList>
            <person name="Kim C.S."/>
        </authorList>
    </citation>
    <scope>NUCLEOTIDE SEQUENCE [LARGE SCALE GENOMIC DNA]</scope>
    <source>
        <strain evidence="2 3">02-257</strain>
    </source>
</reference>
<keyword evidence="1" id="KW-0812">Transmembrane</keyword>
<gene>
    <name evidence="2" type="ORF">NBH00_24325</name>
</gene>
<feature type="transmembrane region" description="Helical" evidence="1">
    <location>
        <begin position="37"/>
        <end position="55"/>
    </location>
</feature>
<proteinExistence type="predicted"/>
<evidence type="ECO:0000313" key="2">
    <source>
        <dbReference type="EMBL" id="UTI64451.1"/>
    </source>
</evidence>
<keyword evidence="3" id="KW-1185">Reference proteome</keyword>
<name>A0ABY5DRZ2_9ACTN</name>
<evidence type="ECO:0008006" key="4">
    <source>
        <dbReference type="Google" id="ProtNLM"/>
    </source>
</evidence>
<organism evidence="2 3">
    <name type="scientific">Paraconexibacter antarcticus</name>
    <dbReference type="NCBI Taxonomy" id="2949664"/>
    <lineage>
        <taxon>Bacteria</taxon>
        <taxon>Bacillati</taxon>
        <taxon>Actinomycetota</taxon>
        <taxon>Thermoleophilia</taxon>
        <taxon>Solirubrobacterales</taxon>
        <taxon>Paraconexibacteraceae</taxon>
        <taxon>Paraconexibacter</taxon>
    </lineage>
</organism>
<keyword evidence="1" id="KW-0472">Membrane</keyword>
<dbReference type="RefSeq" id="WP_254571153.1">
    <property type="nucleotide sequence ID" value="NZ_CP098502.1"/>
</dbReference>
<accession>A0ABY5DRZ2</accession>
<evidence type="ECO:0000313" key="3">
    <source>
        <dbReference type="Proteomes" id="UP001056035"/>
    </source>
</evidence>
<dbReference type="Proteomes" id="UP001056035">
    <property type="component" value="Chromosome"/>
</dbReference>
<feature type="transmembrane region" description="Helical" evidence="1">
    <location>
        <begin position="91"/>
        <end position="124"/>
    </location>
</feature>
<evidence type="ECO:0000256" key="1">
    <source>
        <dbReference type="SAM" id="Phobius"/>
    </source>
</evidence>
<protein>
    <recommendedName>
        <fullName evidence="4">MFS transporter</fullName>
    </recommendedName>
</protein>
<keyword evidence="1" id="KW-1133">Transmembrane helix</keyword>
<sequence length="176" mass="18878">MRFVDLLRTTVLLCGAAATVLAVVCVAGATQNADEQLVLYATAWWVIASILGSFLGRRNDASPPIARLLADAKQATMMPEQRPGAVVLNRLWPLLVATVVAGALAVVAPQIPGIAAGFTIVWALAWRRQDKAVQAIEERDGVQYYVERTSPLAPAQLVRMPGLRREIPTRDGVPGA</sequence>
<dbReference type="EMBL" id="CP098502">
    <property type="protein sequence ID" value="UTI64451.1"/>
    <property type="molecule type" value="Genomic_DNA"/>
</dbReference>
<feature type="transmembrane region" description="Helical" evidence="1">
    <location>
        <begin position="6"/>
        <end position="30"/>
    </location>
</feature>